<comment type="similarity">
    <text evidence="2">Belongs to the MreD family.</text>
</comment>
<keyword evidence="3" id="KW-1003">Cell membrane</keyword>
<evidence type="ECO:0000256" key="2">
    <source>
        <dbReference type="ARBA" id="ARBA00007776"/>
    </source>
</evidence>
<accession>A0ABS0T687</accession>
<name>A0ABS0T687_9STAP</name>
<dbReference type="Pfam" id="PF04093">
    <property type="entry name" value="MreD"/>
    <property type="match status" value="1"/>
</dbReference>
<evidence type="ECO:0000256" key="3">
    <source>
        <dbReference type="ARBA" id="ARBA00022475"/>
    </source>
</evidence>
<evidence type="ECO:0000313" key="9">
    <source>
        <dbReference type="EMBL" id="MBI5974187.1"/>
    </source>
</evidence>
<feature type="transmembrane region" description="Helical" evidence="8">
    <location>
        <begin position="72"/>
        <end position="90"/>
    </location>
</feature>
<evidence type="ECO:0000256" key="6">
    <source>
        <dbReference type="ARBA" id="ARBA00022989"/>
    </source>
</evidence>
<dbReference type="RefSeq" id="WP_198616981.1">
    <property type="nucleotide sequence ID" value="NZ_JABANU010000002.1"/>
</dbReference>
<evidence type="ECO:0000256" key="5">
    <source>
        <dbReference type="ARBA" id="ARBA00022960"/>
    </source>
</evidence>
<feature type="transmembrane region" description="Helical" evidence="8">
    <location>
        <begin position="136"/>
        <end position="161"/>
    </location>
</feature>
<keyword evidence="5" id="KW-0133">Cell shape</keyword>
<dbReference type="Proteomes" id="UP000751852">
    <property type="component" value="Unassembled WGS sequence"/>
</dbReference>
<dbReference type="NCBIfam" id="TIGR03426">
    <property type="entry name" value="shape_MreD"/>
    <property type="match status" value="1"/>
</dbReference>
<keyword evidence="10" id="KW-1185">Reference proteome</keyword>
<proteinExistence type="inferred from homology"/>
<dbReference type="InterPro" id="IPR007227">
    <property type="entry name" value="Cell_shape_determining_MreD"/>
</dbReference>
<evidence type="ECO:0000256" key="7">
    <source>
        <dbReference type="ARBA" id="ARBA00023136"/>
    </source>
</evidence>
<evidence type="ECO:0000256" key="8">
    <source>
        <dbReference type="SAM" id="Phobius"/>
    </source>
</evidence>
<keyword evidence="6 8" id="KW-1133">Transmembrane helix</keyword>
<keyword evidence="7 8" id="KW-0472">Membrane</keyword>
<organism evidence="9 10">
    <name type="scientific">Staphylococcus canis</name>
    <dbReference type="NCBI Taxonomy" id="2724942"/>
    <lineage>
        <taxon>Bacteria</taxon>
        <taxon>Bacillati</taxon>
        <taxon>Bacillota</taxon>
        <taxon>Bacilli</taxon>
        <taxon>Bacillales</taxon>
        <taxon>Staphylococcaceae</taxon>
        <taxon>Staphylococcus</taxon>
    </lineage>
</organism>
<reference evidence="9 10" key="1">
    <citation type="submission" date="2020-04" db="EMBL/GenBank/DDBJ databases">
        <title>Staphylococcus species from domestic dog.</title>
        <authorList>
            <person name="Paterson G.K."/>
        </authorList>
    </citation>
    <scope>NUCLEOTIDE SEQUENCE [LARGE SCALE GENOMIC DNA]</scope>
    <source>
        <strain evidence="9 10">H16/1A</strain>
    </source>
</reference>
<protein>
    <submittedName>
        <fullName evidence="9">Rod shape-determining protein MreD</fullName>
    </submittedName>
</protein>
<comment type="caution">
    <text evidence="9">The sequence shown here is derived from an EMBL/GenBank/DDBJ whole genome shotgun (WGS) entry which is preliminary data.</text>
</comment>
<evidence type="ECO:0000256" key="1">
    <source>
        <dbReference type="ARBA" id="ARBA00004651"/>
    </source>
</evidence>
<evidence type="ECO:0000313" key="10">
    <source>
        <dbReference type="Proteomes" id="UP000751852"/>
    </source>
</evidence>
<gene>
    <name evidence="9" type="primary">mreD</name>
    <name evidence="9" type="ORF">HHH54_01085</name>
</gene>
<feature type="transmembrane region" description="Helical" evidence="8">
    <location>
        <begin position="6"/>
        <end position="28"/>
    </location>
</feature>
<sequence>MKTFYYFLISLICFYLDTLLTFLSPIRIGNFDIISVPHLTLLFILVIAIFKNTNIALILSVFLGIIHDVYFGQIYGVYLFGNLIFTLIVDKFIKVFYRDQKMIFISLLVLTALFEVFVSLVYGVLGLVELHVIQLIFLRIMPTVIFNALLITIIYTVISIYKNRKHTVDSK</sequence>
<dbReference type="EMBL" id="JABANU010000002">
    <property type="protein sequence ID" value="MBI5974187.1"/>
    <property type="molecule type" value="Genomic_DNA"/>
</dbReference>
<comment type="subcellular location">
    <subcellularLocation>
        <location evidence="1">Cell membrane</location>
        <topology evidence="1">Multi-pass membrane protein</topology>
    </subcellularLocation>
</comment>
<keyword evidence="4 8" id="KW-0812">Transmembrane</keyword>
<feature type="transmembrane region" description="Helical" evidence="8">
    <location>
        <begin position="40"/>
        <end position="66"/>
    </location>
</feature>
<evidence type="ECO:0000256" key="4">
    <source>
        <dbReference type="ARBA" id="ARBA00022692"/>
    </source>
</evidence>
<feature type="transmembrane region" description="Helical" evidence="8">
    <location>
        <begin position="102"/>
        <end position="124"/>
    </location>
</feature>